<dbReference type="AlphaFoldDB" id="A0AAW8CLJ5"/>
<reference evidence="1 2" key="1">
    <citation type="journal article" date="2023" name="Front. Microbiol.">
        <title>Phylogeography and host specificity of Pasteurellaceae pathogenic to sea-farmed fish in the north-east Atlantic.</title>
        <authorList>
            <person name="Gulla S."/>
            <person name="Colquhoun D.J."/>
            <person name="Olsen A.B."/>
            <person name="Spilsberg B."/>
            <person name="Lagesen K."/>
            <person name="Aakesson C.P."/>
            <person name="Strom S."/>
            <person name="Manji F."/>
            <person name="Birkbeck T.H."/>
            <person name="Nilsen H.K."/>
        </authorList>
    </citation>
    <scope>NUCLEOTIDE SEQUENCE [LARGE SCALE GENOMIC DNA]</scope>
    <source>
        <strain evidence="1 2">NVIB3131</strain>
    </source>
</reference>
<evidence type="ECO:0000313" key="2">
    <source>
        <dbReference type="Proteomes" id="UP001226020"/>
    </source>
</evidence>
<dbReference type="InterPro" id="IPR038475">
    <property type="entry name" value="RecG_C_sf"/>
</dbReference>
<sequence>MFSSRTQNSIGKIRSNRQNLSFEQLHIYYQAKKKNLNKKFLENLELLTPQGELNYAGYLLADENNISIKVAKYKGTTKVDLIESNEYGYCSLIKATKSVLDKVNLENKTLTKITAKERIENRLWNEVALREAIINAMVHNDYTMEIAPTIEIFSDRITVTSAGSLPKNLTEQDFF</sequence>
<proteinExistence type="predicted"/>
<evidence type="ECO:0000313" key="1">
    <source>
        <dbReference type="EMBL" id="MDP8149444.1"/>
    </source>
</evidence>
<protein>
    <recommendedName>
        <fullName evidence="3">ATP-dependent DNA helicase RecG C-terminal domain-containing protein</fullName>
    </recommendedName>
</protein>
<name>A0AAW8CLJ5_9PAST</name>
<organism evidence="1 2">
    <name type="scientific">Phocoenobacter atlanticus subsp. atlanticus</name>
    <dbReference type="NCBI Taxonomy" id="3061285"/>
    <lineage>
        <taxon>Bacteria</taxon>
        <taxon>Pseudomonadati</taxon>
        <taxon>Pseudomonadota</taxon>
        <taxon>Gammaproteobacteria</taxon>
        <taxon>Pasteurellales</taxon>
        <taxon>Pasteurellaceae</taxon>
        <taxon>Phocoenobacter</taxon>
        <taxon>Phocoenobacter atlanticus</taxon>
    </lineage>
</organism>
<keyword evidence="2" id="KW-1185">Reference proteome</keyword>
<dbReference type="PANTHER" id="PTHR30595">
    <property type="entry name" value="GLPR-RELATED TRANSCRIPTIONAL REPRESSOR"/>
    <property type="match status" value="1"/>
</dbReference>
<comment type="caution">
    <text evidence="1">The sequence shown here is derived from an EMBL/GenBank/DDBJ whole genome shotgun (WGS) entry which is preliminary data.</text>
</comment>
<dbReference type="RefSeq" id="WP_306352396.1">
    <property type="nucleotide sequence ID" value="NZ_JASAWV010000031.1"/>
</dbReference>
<dbReference type="EMBL" id="JASAXT010000030">
    <property type="protein sequence ID" value="MDP8149444.1"/>
    <property type="molecule type" value="Genomic_DNA"/>
</dbReference>
<dbReference type="Gene3D" id="3.30.565.60">
    <property type="match status" value="1"/>
</dbReference>
<dbReference type="PANTHER" id="PTHR30595:SF6">
    <property type="entry name" value="SCHLAFEN ALBA-2 DOMAIN-CONTAINING PROTEIN"/>
    <property type="match status" value="1"/>
</dbReference>
<accession>A0AAW8CLJ5</accession>
<dbReference type="Proteomes" id="UP001226020">
    <property type="component" value="Unassembled WGS sequence"/>
</dbReference>
<evidence type="ECO:0008006" key="3">
    <source>
        <dbReference type="Google" id="ProtNLM"/>
    </source>
</evidence>
<gene>
    <name evidence="1" type="ORF">QJU57_10230</name>
</gene>